<reference evidence="2" key="1">
    <citation type="journal article" date="2020" name="Microbiol. Resour. Announc.">
        <title>Complete Genome Sequence of Novel Psychrotolerant Legionella Strain TUM19329, Isolated from Antarctic Lake Sediment.</title>
        <authorList>
            <person name="Shimada S."/>
            <person name="Nakai R."/>
            <person name="Aoki K."/>
            <person name="Shimoeda N."/>
            <person name="Ohno G."/>
            <person name="Miyazaki Y."/>
            <person name="Kudoh S."/>
            <person name="Imura S."/>
            <person name="Watanabe K."/>
            <person name="Ishii Y."/>
            <person name="Tateda K."/>
        </authorList>
    </citation>
    <scope>NUCLEOTIDE SEQUENCE [LARGE SCALE GENOMIC DNA]</scope>
    <source>
        <strain evidence="2">TUM19329</strain>
    </source>
</reference>
<dbReference type="EMBL" id="AP022839">
    <property type="protein sequence ID" value="BCA95032.1"/>
    <property type="molecule type" value="Genomic_DNA"/>
</dbReference>
<dbReference type="Proteomes" id="UP000502894">
    <property type="component" value="Chromosome"/>
</dbReference>
<accession>A0A6F8T4T1</accession>
<organism evidence="2 3">
    <name type="scientific">Legionella antarctica</name>
    <dbReference type="NCBI Taxonomy" id="2708020"/>
    <lineage>
        <taxon>Bacteria</taxon>
        <taxon>Pseudomonadati</taxon>
        <taxon>Pseudomonadota</taxon>
        <taxon>Gammaproteobacteria</taxon>
        <taxon>Legionellales</taxon>
        <taxon>Legionellaceae</taxon>
        <taxon>Legionella</taxon>
    </lineage>
</organism>
<dbReference type="InterPro" id="IPR021014">
    <property type="entry name" value="SidE_PDE"/>
</dbReference>
<evidence type="ECO:0000313" key="3">
    <source>
        <dbReference type="Proteomes" id="UP000502894"/>
    </source>
</evidence>
<proteinExistence type="predicted"/>
<keyword evidence="3" id="KW-1185">Reference proteome</keyword>
<evidence type="ECO:0000259" key="1">
    <source>
        <dbReference type="Pfam" id="PF12252"/>
    </source>
</evidence>
<dbReference type="Pfam" id="PF12252">
    <property type="entry name" value="SidE_PDE"/>
    <property type="match status" value="1"/>
</dbReference>
<name>A0A6F8T4T1_9GAMM</name>
<sequence length="413" mass="47704">MRTHIIPLVTEYFKDFAQPVLKEFCGDLGTKNIKDLQLCMLFSVSGRESEVSFSNNPEKYREYRQNCAQQFEQYAKEIKMNSNDIKKYSTLILNMGNPDFLKENKSPEMVNMFHIMNFAHKLDLMRCYQFNAYNKAIQRAHDHLVEKSEEQQQGLNHLFKVVSTRIAATGDRQFCTFDESRKMIVPVNQGYDKIFLTASRDPRECLSLCTRSGLDRAGVEIPKDLGSKQEVVDKKKEEFKPIPKISPEEMDYYLKEITEFLGKAKSEQLGISKFDKLPSDLLIVKITRNENEFTVLAESVYMDFETNITLSIGEMNQIISKMNPVKLPFPCDQNTVLNYMNAYKDTLEIKGLAELDSSYSISKLERTNNLNEFRVIAESNYETSNPIEIVITGEELHELEQKANEPRNFASLV</sequence>
<evidence type="ECO:0000313" key="2">
    <source>
        <dbReference type="EMBL" id="BCA95032.1"/>
    </source>
</evidence>
<dbReference type="AlphaFoldDB" id="A0A6F8T4T1"/>
<dbReference type="RefSeq" id="WP_226905598.1">
    <property type="nucleotide sequence ID" value="NZ_AP022839.1"/>
</dbReference>
<feature type="domain" description="SidE PDE" evidence="1">
    <location>
        <begin position="4"/>
        <end position="173"/>
    </location>
</feature>
<protein>
    <recommendedName>
        <fullName evidence="1">SidE PDE domain-containing protein</fullName>
    </recommendedName>
</protein>
<gene>
    <name evidence="2" type="ORF">TUM19329_13930</name>
</gene>
<dbReference type="KEGG" id="lant:TUM19329_13930"/>